<evidence type="ECO:0000313" key="2">
    <source>
        <dbReference type="EMBL" id="EJW93588.1"/>
    </source>
</evidence>
<keyword evidence="1" id="KW-1133">Transmembrane helix</keyword>
<dbReference type="EMBL" id="AMCI01006883">
    <property type="protein sequence ID" value="EJW93588.1"/>
    <property type="molecule type" value="Genomic_DNA"/>
</dbReference>
<keyword evidence="1" id="KW-0472">Membrane</keyword>
<dbReference type="AlphaFoldDB" id="J9FGP5"/>
<gene>
    <name evidence="2" type="ORF">EVA_18301</name>
</gene>
<evidence type="ECO:0000256" key="1">
    <source>
        <dbReference type="SAM" id="Phobius"/>
    </source>
</evidence>
<feature type="transmembrane region" description="Helical" evidence="1">
    <location>
        <begin position="21"/>
        <end position="46"/>
    </location>
</feature>
<reference evidence="2" key="1">
    <citation type="journal article" date="2012" name="PLoS ONE">
        <title>Gene sets for utilization of primary and secondary nutrition supplies in the distal gut of endangered iberian lynx.</title>
        <authorList>
            <person name="Alcaide M."/>
            <person name="Messina E."/>
            <person name="Richter M."/>
            <person name="Bargiela R."/>
            <person name="Peplies J."/>
            <person name="Huws S.A."/>
            <person name="Newbold C.J."/>
            <person name="Golyshin P.N."/>
            <person name="Simon M.A."/>
            <person name="Lopez G."/>
            <person name="Yakimov M.M."/>
            <person name="Ferrer M."/>
        </authorList>
    </citation>
    <scope>NUCLEOTIDE SEQUENCE</scope>
</reference>
<organism evidence="2">
    <name type="scientific">gut metagenome</name>
    <dbReference type="NCBI Taxonomy" id="749906"/>
    <lineage>
        <taxon>unclassified sequences</taxon>
        <taxon>metagenomes</taxon>
        <taxon>organismal metagenomes</taxon>
    </lineage>
</organism>
<sequence length="47" mass="5381">MRKTSIIRSITKGITGTMMTMMTMTTMMMTMMINELLLTVLALFLFV</sequence>
<proteinExistence type="predicted"/>
<accession>J9FGP5</accession>
<name>J9FGP5_9ZZZZ</name>
<protein>
    <submittedName>
        <fullName evidence="2">Uncharacterized protein</fullName>
    </submittedName>
</protein>
<keyword evidence="1" id="KW-0812">Transmembrane</keyword>
<comment type="caution">
    <text evidence="2">The sequence shown here is derived from an EMBL/GenBank/DDBJ whole genome shotgun (WGS) entry which is preliminary data.</text>
</comment>